<evidence type="ECO:0008006" key="7">
    <source>
        <dbReference type="Google" id="ProtNLM"/>
    </source>
</evidence>
<keyword evidence="6" id="KW-1185">Reference proteome</keyword>
<accession>A0AAN8IX98</accession>
<gene>
    <name evidence="5" type="ORF">SNE40_023599</name>
</gene>
<evidence type="ECO:0000259" key="4">
    <source>
        <dbReference type="PROSITE" id="PS50405"/>
    </source>
</evidence>
<comment type="similarity">
    <text evidence="1">Belongs to the GST superfamily.</text>
</comment>
<dbReference type="AlphaFoldDB" id="A0AAN8IX98"/>
<dbReference type="SFLD" id="SFLDS00019">
    <property type="entry name" value="Glutathione_Transferase_(cytos"/>
    <property type="match status" value="1"/>
</dbReference>
<dbReference type="GO" id="GO:0006749">
    <property type="term" value="P:glutathione metabolic process"/>
    <property type="evidence" value="ECO:0007669"/>
    <property type="project" value="TreeGrafter"/>
</dbReference>
<dbReference type="EMBL" id="JAZGQO010000025">
    <property type="protein sequence ID" value="KAK6165154.1"/>
    <property type="molecule type" value="Genomic_DNA"/>
</dbReference>
<dbReference type="SFLD" id="SFLDG00363">
    <property type="entry name" value="AMPS_(cytGST):_Alpha-__Mu-__Pi"/>
    <property type="match status" value="1"/>
</dbReference>
<organism evidence="5 6">
    <name type="scientific">Patella caerulea</name>
    <name type="common">Rayed Mediterranean limpet</name>
    <dbReference type="NCBI Taxonomy" id="87958"/>
    <lineage>
        <taxon>Eukaryota</taxon>
        <taxon>Metazoa</taxon>
        <taxon>Spiralia</taxon>
        <taxon>Lophotrochozoa</taxon>
        <taxon>Mollusca</taxon>
        <taxon>Gastropoda</taxon>
        <taxon>Patellogastropoda</taxon>
        <taxon>Patelloidea</taxon>
        <taxon>Patellidae</taxon>
        <taxon>Patella</taxon>
    </lineage>
</organism>
<dbReference type="InterPro" id="IPR004046">
    <property type="entry name" value="GST_C"/>
</dbReference>
<name>A0AAN8IX98_PATCE</name>
<evidence type="ECO:0000256" key="1">
    <source>
        <dbReference type="ARBA" id="ARBA00007409"/>
    </source>
</evidence>
<proteinExistence type="inferred from homology"/>
<feature type="domain" description="GST C-terminal" evidence="4">
    <location>
        <begin position="81"/>
        <end position="201"/>
    </location>
</feature>
<feature type="domain" description="GST N-terminal" evidence="3">
    <location>
        <begin position="2"/>
        <end position="79"/>
    </location>
</feature>
<dbReference type="Proteomes" id="UP001347796">
    <property type="component" value="Unassembled WGS sequence"/>
</dbReference>
<dbReference type="FunFam" id="3.40.30.10:FF:000258">
    <property type="entry name" value="Glutathione S-transferase"/>
    <property type="match status" value="1"/>
</dbReference>
<dbReference type="Pfam" id="PF02798">
    <property type="entry name" value="GST_N"/>
    <property type="match status" value="1"/>
</dbReference>
<evidence type="ECO:0000256" key="2">
    <source>
        <dbReference type="ARBA" id="ARBA00022613"/>
    </source>
</evidence>
<evidence type="ECO:0000313" key="5">
    <source>
        <dbReference type="EMBL" id="KAK6165154.1"/>
    </source>
</evidence>
<evidence type="ECO:0000313" key="6">
    <source>
        <dbReference type="Proteomes" id="UP001347796"/>
    </source>
</evidence>
<reference evidence="5 6" key="1">
    <citation type="submission" date="2024-01" db="EMBL/GenBank/DDBJ databases">
        <title>The genome of the rayed Mediterranean limpet Patella caerulea (Linnaeus, 1758).</title>
        <authorList>
            <person name="Anh-Thu Weber A."/>
            <person name="Halstead-Nussloch G."/>
        </authorList>
    </citation>
    <scope>NUCLEOTIDE SEQUENCE [LARGE SCALE GENOMIC DNA]</scope>
    <source>
        <strain evidence="5">AATW-2023a</strain>
        <tissue evidence="5">Whole specimen</tissue>
    </source>
</reference>
<dbReference type="InterPro" id="IPR040079">
    <property type="entry name" value="Glutathione_S-Trfase"/>
</dbReference>
<dbReference type="SUPFAM" id="SSF47616">
    <property type="entry name" value="GST C-terminal domain-like"/>
    <property type="match status" value="1"/>
</dbReference>
<dbReference type="InterPro" id="IPR004045">
    <property type="entry name" value="Glutathione_S-Trfase_N"/>
</dbReference>
<dbReference type="PROSITE" id="PS50405">
    <property type="entry name" value="GST_CTER"/>
    <property type="match status" value="1"/>
</dbReference>
<dbReference type="PROSITE" id="PS50404">
    <property type="entry name" value="GST_NTER"/>
    <property type="match status" value="1"/>
</dbReference>
<dbReference type="GO" id="GO:0004364">
    <property type="term" value="F:glutathione transferase activity"/>
    <property type="evidence" value="ECO:0007669"/>
    <property type="project" value="TreeGrafter"/>
</dbReference>
<dbReference type="InterPro" id="IPR050213">
    <property type="entry name" value="GST_superfamily"/>
</dbReference>
<comment type="caution">
    <text evidence="5">The sequence shown here is derived from an EMBL/GenBank/DDBJ whole genome shotgun (WGS) entry which is preliminary data.</text>
</comment>
<dbReference type="PANTHER" id="PTHR11571">
    <property type="entry name" value="GLUTATHIONE S-TRANSFERASE"/>
    <property type="match status" value="1"/>
</dbReference>
<dbReference type="CDD" id="cd03192">
    <property type="entry name" value="GST_C_Sigma_like"/>
    <property type="match status" value="1"/>
</dbReference>
<evidence type="ECO:0000259" key="3">
    <source>
        <dbReference type="PROSITE" id="PS50404"/>
    </source>
</evidence>
<dbReference type="Gene3D" id="3.40.30.10">
    <property type="entry name" value="Glutaredoxin"/>
    <property type="match status" value="1"/>
</dbReference>
<dbReference type="InterPro" id="IPR010987">
    <property type="entry name" value="Glutathione-S-Trfase_C-like"/>
</dbReference>
<protein>
    <recommendedName>
        <fullName evidence="7">Glutathione transferase</fullName>
    </recommendedName>
</protein>
<dbReference type="SFLD" id="SFLDG01205">
    <property type="entry name" value="AMPS.1"/>
    <property type="match status" value="1"/>
</dbReference>
<sequence>MPTYRLHYFDARGRGEVARLMFNAAGQKFDDVRYTKDTWPDFKPKTPFGQLPVLEVDGKLFGQSGAIFNYLARELGFYGNGNLEALQVDVVIGLVNDLIPLMLKVFFQEQDETKKKELLEKLLTEDAKKFFNYFEKVLKENGSSGYFVGKGLTMADIVVYDIVDTLITNKATIVDPFPVLKANRQKVESNPGIAAYLKSRK</sequence>
<keyword evidence="2" id="KW-0273">Eye lens protein</keyword>
<dbReference type="CDD" id="cd03039">
    <property type="entry name" value="GST_N_Sigma_like"/>
    <property type="match status" value="1"/>
</dbReference>
<dbReference type="Gene3D" id="1.20.1050.10">
    <property type="match status" value="1"/>
</dbReference>
<dbReference type="FunFam" id="1.20.1050.10:FF:000030">
    <property type="entry name" value="Glutathione S-transferase S1"/>
    <property type="match status" value="1"/>
</dbReference>
<dbReference type="SUPFAM" id="SSF52833">
    <property type="entry name" value="Thioredoxin-like"/>
    <property type="match status" value="1"/>
</dbReference>
<dbReference type="InterPro" id="IPR036249">
    <property type="entry name" value="Thioredoxin-like_sf"/>
</dbReference>
<dbReference type="Pfam" id="PF14497">
    <property type="entry name" value="GST_C_3"/>
    <property type="match status" value="1"/>
</dbReference>
<dbReference type="InterPro" id="IPR036282">
    <property type="entry name" value="Glutathione-S-Trfase_C_sf"/>
</dbReference>
<dbReference type="PANTHER" id="PTHR11571:SF150">
    <property type="entry name" value="GLUTATHIONE S-TRANSFERASE"/>
    <property type="match status" value="1"/>
</dbReference>
<dbReference type="GO" id="GO:0005212">
    <property type="term" value="F:structural constituent of eye lens"/>
    <property type="evidence" value="ECO:0007669"/>
    <property type="project" value="UniProtKB-KW"/>
</dbReference>